<dbReference type="InterPro" id="IPR048701">
    <property type="entry name" value="CIP2A_N"/>
</dbReference>
<dbReference type="InterPro" id="IPR042510">
    <property type="entry name" value="CIP2A"/>
</dbReference>
<dbReference type="WBParaSite" id="PSU_v2.g16655.t1">
    <property type="protein sequence ID" value="PSU_v2.g16655.t1"/>
    <property type="gene ID" value="PSU_v2.g16655"/>
</dbReference>
<reference evidence="3" key="1">
    <citation type="submission" date="2022-11" db="UniProtKB">
        <authorList>
            <consortium name="WormBaseParasite"/>
        </authorList>
    </citation>
    <scope>IDENTIFICATION</scope>
</reference>
<dbReference type="AlphaFoldDB" id="A0A914YB67"/>
<evidence type="ECO:0000313" key="3">
    <source>
        <dbReference type="WBParaSite" id="PSU_v2.g16655.t1"/>
    </source>
</evidence>
<feature type="domain" description="CIP2A N-terminal" evidence="1">
    <location>
        <begin position="128"/>
        <end position="563"/>
    </location>
</feature>
<keyword evidence="2" id="KW-1185">Reference proteome</keyword>
<dbReference type="PANTHER" id="PTHR23161">
    <property type="entry name" value="PROTEIN CIP2A"/>
    <property type="match status" value="1"/>
</dbReference>
<proteinExistence type="predicted"/>
<organism evidence="2 3">
    <name type="scientific">Panagrolaimus superbus</name>
    <dbReference type="NCBI Taxonomy" id="310955"/>
    <lineage>
        <taxon>Eukaryota</taxon>
        <taxon>Metazoa</taxon>
        <taxon>Ecdysozoa</taxon>
        <taxon>Nematoda</taxon>
        <taxon>Chromadorea</taxon>
        <taxon>Rhabditida</taxon>
        <taxon>Tylenchina</taxon>
        <taxon>Panagrolaimomorpha</taxon>
        <taxon>Panagrolaimoidea</taxon>
        <taxon>Panagrolaimidae</taxon>
        <taxon>Panagrolaimus</taxon>
    </lineage>
</organism>
<accession>A0A914YB67</accession>
<protein>
    <recommendedName>
        <fullName evidence="1">CIP2A N-terminal domain-containing protein</fullName>
    </recommendedName>
</protein>
<dbReference type="Proteomes" id="UP000887577">
    <property type="component" value="Unplaced"/>
</dbReference>
<evidence type="ECO:0000313" key="2">
    <source>
        <dbReference type="Proteomes" id="UP000887577"/>
    </source>
</evidence>
<dbReference type="SUPFAM" id="SSF48371">
    <property type="entry name" value="ARM repeat"/>
    <property type="match status" value="1"/>
</dbReference>
<sequence length="567" mass="64034">MSDIDSLIQNVNSAILNYCTNPSNSKLGLALEDQLTILVRESALIDNSGRLKPHVSHVEQLLFQTYELLSASSTPAAIRSKLLLYLYNISQYNVKIRRYLSGELQIAGIVYQNLRIALQEHLGPQNLIDNLRLLQVLTYEKSLVLADWTTDLLHFLLNEVTRTTDQELLPYCVAILCNLVCRSKAVCSKIMKDSKVHKILCKKLVEFLQNSSRTVVICSLTMVGYLHEQTRDVVFSPPHLSETFLCIFNIMKSRENIMTRHVAVDLCRRLIISDSSSTSLGPSLANTAKDLTSYSFFSQCVRDLACHLVTIDARTEECIKIYEFFIAICQLHQLRSHVCNAILSTQPIETRLTTPILGMLRTASWSFDDAIDPEAPILACELLTYVLKEAVDSNQPIQHFVPLESLVDLIRTNVKTTIETKSEIVSYQCRRITCGLRLADAISGDEEARKELLEAVTAQLCAHVNESQLISNPVSLFLSKPPAQRSQTDLPEWSTYGVTIPLELLKLLASLKDYNKAHKELYWRSLKDERLIPFLAYSISYGNGSTVLDALTLFTHCTQVQDYRIKL</sequence>
<dbReference type="PANTHER" id="PTHR23161:SF2">
    <property type="entry name" value="PROTEIN CIP2A"/>
    <property type="match status" value="1"/>
</dbReference>
<evidence type="ECO:0000259" key="1">
    <source>
        <dbReference type="Pfam" id="PF21044"/>
    </source>
</evidence>
<dbReference type="InterPro" id="IPR016024">
    <property type="entry name" value="ARM-type_fold"/>
</dbReference>
<dbReference type="Pfam" id="PF21044">
    <property type="entry name" value="CIP2A_N"/>
    <property type="match status" value="1"/>
</dbReference>
<name>A0A914YB67_9BILA</name>